<proteinExistence type="predicted"/>
<reference evidence="2 3" key="1">
    <citation type="submission" date="2018-06" db="EMBL/GenBank/DDBJ databases">
        <title>Lujinxingia sediminis gen. nov. sp. nov., a new facultative anaerobic member of the class Deltaproteobacteria, and proposal of Lujinxingaceae fam. nov.</title>
        <authorList>
            <person name="Guo L.-Y."/>
            <person name="Li C.-M."/>
            <person name="Wang S."/>
            <person name="Du Z.-J."/>
        </authorList>
    </citation>
    <scope>NUCLEOTIDE SEQUENCE [LARGE SCALE GENOMIC DNA]</scope>
    <source>
        <strain evidence="2 3">FA350</strain>
    </source>
</reference>
<sequence>MAFSREQIASDSERSKPERRVVSPVLILGCCLLLAGASVPATAYAQDDAEEVAAPAAAEEEEKEEEAVAVQKAEDQIEAPTLNREGELGPSDDVEAAALRSKKVDNVRRLDEQIVQLKRLIKNSAADNPRRAEYMFNLSEMHWDKSTYYQQQAFQKQDECYDLDDAKETKKAENCRKSMQRMLDESERLKGEAVQLYVEIYQNYPNFEELDKVLFYLGSNLNELGRGDEAREIFKRLIRDFPNTKYVPNVLLSFGEYYFNNDDAEQALRAYQKATQFKNSDIYSYARYKEGWSYFNLDRKDKALAIFIDVLKYAEKHPEQPTSKSLIAQTRKDIVRTYSHIGNPDKAIPFLKEISNDDRETWIGLAERLAIHYSDMGNTTDSTRMYRQLIKLNTTSVKTIDYQYEIVRNQTISNAYNEKTIQELVRLLKLVQYADQDKFEDTAEQDYPTTRARVDSLVREWTTQYHREAQKTKNDDIYAMAFFLYKNYLETYPKSKDVYTMTFFYGELLYKLQQWEDAAAAYERVLEIDGEGKYTENAVHAAVLAYFKVVDTSEEQANLNENSIAKVEDESDAKEKGEKAPVEIPKEKEISELHAKFINALKRYIKFAPDGKRIVDVKYSLARTYYDFNHFGESLEIFKDIAYKHSDHRLAVISANLHLDTLNLLQDFDGLHVAVVDYLEKEPIKDPEFLETVAELDVQIRFKKCTIFDEQERWKDAATCFVDFFRDYQDNEEYVDKALYNAALDFERMRDLGKAIRVRKFLLQAAPSSPLAPITLYNIAGNYHALATYSQAAKYYELFVANFPEHENAESALANASEFRYGLGDYTRAIQDYEYYIKTFGKSEPERAAISYFQIARVYEIQDQPKKAKEQYERFLKEFKDPSNYDRILEARTAIGMYYWNIEGPRNRRRALKEFKQTLAYYDKIPDAKKSELSTGRDAAARAKFMIGQDVFEQMTAITVEAANEKDLQKRITKKMEVATKAQKIFEEVILFKRPDWAIAALYRIGAQYQDFANTVRNSPIPKRLTYDQKEIYRGLLEDQASKVEVQAVDAYKKALEVALSESWFNEYSRQAEVQLAQLRPREYRSPSELRAEPENLTPGFMRAGFIERLKDEDRLQDLGGDEDEAEVGGAEEQGAEGAEAS</sequence>
<organism evidence="2 3">
    <name type="scientific">Bradymonas sediminis</name>
    <dbReference type="NCBI Taxonomy" id="1548548"/>
    <lineage>
        <taxon>Bacteria</taxon>
        <taxon>Deltaproteobacteria</taxon>
        <taxon>Bradymonadales</taxon>
        <taxon>Bradymonadaceae</taxon>
        <taxon>Bradymonas</taxon>
    </lineage>
</organism>
<evidence type="ECO:0000313" key="2">
    <source>
        <dbReference type="EMBL" id="AWV90345.1"/>
    </source>
</evidence>
<dbReference type="PROSITE" id="PS50005">
    <property type="entry name" value="TPR"/>
    <property type="match status" value="2"/>
</dbReference>
<dbReference type="InterPro" id="IPR011990">
    <property type="entry name" value="TPR-like_helical_dom_sf"/>
</dbReference>
<dbReference type="KEGG" id="bsed:DN745_13800"/>
<dbReference type="SUPFAM" id="SSF48452">
    <property type="entry name" value="TPR-like"/>
    <property type="match status" value="3"/>
</dbReference>
<evidence type="ECO:0000256" key="1">
    <source>
        <dbReference type="SAM" id="MobiDB-lite"/>
    </source>
</evidence>
<gene>
    <name evidence="2" type="ORF">DN745_13800</name>
</gene>
<dbReference type="Proteomes" id="UP000249799">
    <property type="component" value="Chromosome"/>
</dbReference>
<dbReference type="Pfam" id="PF13181">
    <property type="entry name" value="TPR_8"/>
    <property type="match status" value="1"/>
</dbReference>
<dbReference type="InterPro" id="IPR019734">
    <property type="entry name" value="TPR_rpt"/>
</dbReference>
<dbReference type="EMBL" id="CP030032">
    <property type="protein sequence ID" value="AWV90345.1"/>
    <property type="molecule type" value="Genomic_DNA"/>
</dbReference>
<dbReference type="OrthoDB" id="5476253at2"/>
<feature type="region of interest" description="Disordered" evidence="1">
    <location>
        <begin position="1113"/>
        <end position="1142"/>
    </location>
</feature>
<dbReference type="PANTHER" id="PTHR12558:SF13">
    <property type="entry name" value="CELL DIVISION CYCLE PROTEIN 27 HOMOLOG"/>
    <property type="match status" value="1"/>
</dbReference>
<dbReference type="PANTHER" id="PTHR12558">
    <property type="entry name" value="CELL DIVISION CYCLE 16,23,27"/>
    <property type="match status" value="1"/>
</dbReference>
<dbReference type="AlphaFoldDB" id="A0A2Z4FNI8"/>
<feature type="region of interest" description="Disordered" evidence="1">
    <location>
        <begin position="71"/>
        <end position="92"/>
    </location>
</feature>
<dbReference type="SMART" id="SM00028">
    <property type="entry name" value="TPR"/>
    <property type="match status" value="8"/>
</dbReference>
<dbReference type="Gene3D" id="1.25.40.10">
    <property type="entry name" value="Tetratricopeptide repeat domain"/>
    <property type="match status" value="6"/>
</dbReference>
<dbReference type="Pfam" id="PF13174">
    <property type="entry name" value="TPR_6"/>
    <property type="match status" value="2"/>
</dbReference>
<keyword evidence="3" id="KW-1185">Reference proteome</keyword>
<protein>
    <submittedName>
        <fullName evidence="2">Uncharacterized protein</fullName>
    </submittedName>
</protein>
<name>A0A2Z4FNI8_9DELT</name>
<evidence type="ECO:0000313" key="3">
    <source>
        <dbReference type="Proteomes" id="UP000249799"/>
    </source>
</evidence>
<dbReference type="RefSeq" id="WP_111335740.1">
    <property type="nucleotide sequence ID" value="NZ_CP030032.1"/>
</dbReference>
<feature type="compositionally biased region" description="Low complexity" evidence="1">
    <location>
        <begin position="1128"/>
        <end position="1142"/>
    </location>
</feature>
<accession>A0A2Z4FNI8</accession>